<dbReference type="OrthoDB" id="9813972at2"/>
<keyword evidence="5 6" id="KW-0238">DNA-binding</keyword>
<feature type="binding site" evidence="6">
    <location>
        <position position="48"/>
    </location>
    <ligand>
        <name>NAD(+)</name>
        <dbReference type="ChEBI" id="CHEBI:57540"/>
    </ligand>
</feature>
<keyword evidence="3 6" id="KW-0808">Transferase</keyword>
<feature type="active site" description="Proton acceptor" evidence="6">
    <location>
        <position position="48"/>
    </location>
</feature>
<keyword evidence="4 6" id="KW-0548">Nucleotidyltransferase</keyword>
<dbReference type="PROSITE" id="PS52018">
    <property type="entry name" value="DART"/>
    <property type="match status" value="1"/>
</dbReference>
<sequence length="202" mass="23621">MSVSVSHITHIDNLASIIGQNCLWSDAKRIELGLLNQNIGYSHIKARRLQKPVNVASGGMIGEYVPFNFCPRSVMLYVIHRRHKDFDGGQERVLHLISDTDTVRSTNQHCFFTDIHADLDYAEQIDDFTRISELDIQRIINERYWQDFKEEKQAEFLAYESVQWRAINRIGVRSQAVADEVHVLLQLARYKPLVEVRPEWYY</sequence>
<dbReference type="EMBL" id="QNSE01000003">
    <property type="protein sequence ID" value="RBP84714.1"/>
    <property type="molecule type" value="Genomic_DNA"/>
</dbReference>
<keyword evidence="9" id="KW-1185">Reference proteome</keyword>
<evidence type="ECO:0000313" key="8">
    <source>
        <dbReference type="EMBL" id="RBP84714.1"/>
    </source>
</evidence>
<proteinExistence type="inferred from homology"/>
<keyword evidence="1 6" id="KW-1277">Toxin-antitoxin system</keyword>
<dbReference type="GO" id="GO:0016779">
    <property type="term" value="F:nucleotidyltransferase activity"/>
    <property type="evidence" value="ECO:0007669"/>
    <property type="project" value="UniProtKB-UniRule"/>
</dbReference>
<keyword evidence="2 6" id="KW-0328">Glycosyltransferase</keyword>
<evidence type="ECO:0000256" key="5">
    <source>
        <dbReference type="ARBA" id="ARBA00023125"/>
    </source>
</evidence>
<comment type="caution">
    <text evidence="8">The sequence shown here is derived from an EMBL/GenBank/DDBJ whole genome shotgun (WGS) entry which is preliminary data.</text>
</comment>
<comment type="caution">
    <text evidence="6">Lacks conserved residue(s) required for the propagation of feature annotation.</text>
</comment>
<feature type="active site" evidence="6">
    <location>
        <position position="155"/>
    </location>
</feature>
<evidence type="ECO:0000256" key="3">
    <source>
        <dbReference type="ARBA" id="ARBA00022679"/>
    </source>
</evidence>
<evidence type="ECO:0000313" key="9">
    <source>
        <dbReference type="Proteomes" id="UP000252792"/>
    </source>
</evidence>
<reference evidence="8 9" key="1">
    <citation type="submission" date="2018-06" db="EMBL/GenBank/DDBJ databases">
        <title>Genomic Encyclopedia of Type Strains, Phase III (KMG-III): the genomes of soil and plant-associated and newly described type strains.</title>
        <authorList>
            <person name="Whitman W."/>
        </authorList>
    </citation>
    <scope>NUCLEOTIDE SEQUENCE [LARGE SCALE GENOMIC DNA]</scope>
    <source>
        <strain evidence="8 9">CECT 7377</strain>
    </source>
</reference>
<dbReference type="AlphaFoldDB" id="A0A366JEJ2"/>
<evidence type="ECO:0000256" key="4">
    <source>
        <dbReference type="ARBA" id="ARBA00022695"/>
    </source>
</evidence>
<feature type="domain" description="DarT" evidence="7">
    <location>
        <begin position="3"/>
        <end position="202"/>
    </location>
</feature>
<dbReference type="RefSeq" id="WP_113915621.1">
    <property type="nucleotide sequence ID" value="NZ_QNSE01000003.1"/>
</dbReference>
<evidence type="ECO:0000259" key="7">
    <source>
        <dbReference type="PROSITE" id="PS52018"/>
    </source>
</evidence>
<comment type="catalytic activity">
    <reaction evidence="6">
        <text>a thymidine in DNA + NAD(+) = an N-(ADP-alpha-D-ribosyl)-thymidine in DNA + nicotinamide + H(+)</text>
        <dbReference type="Rhea" id="RHEA:71651"/>
        <dbReference type="Rhea" id="RHEA-COMP:13556"/>
        <dbReference type="Rhea" id="RHEA-COMP:18051"/>
        <dbReference type="ChEBI" id="CHEBI:15378"/>
        <dbReference type="ChEBI" id="CHEBI:17154"/>
        <dbReference type="ChEBI" id="CHEBI:57540"/>
        <dbReference type="ChEBI" id="CHEBI:137386"/>
        <dbReference type="ChEBI" id="CHEBI:191199"/>
    </reaction>
</comment>
<dbReference type="InterPro" id="IPR029494">
    <property type="entry name" value="DarT"/>
</dbReference>
<dbReference type="GO" id="GO:0003677">
    <property type="term" value="F:DNA binding"/>
    <property type="evidence" value="ECO:0007669"/>
    <property type="project" value="UniProtKB-UniRule"/>
</dbReference>
<comment type="similarity">
    <text evidence="6">Belongs to the DarT ADP-ribosyltransferase family.</text>
</comment>
<dbReference type="Proteomes" id="UP000252792">
    <property type="component" value="Unassembled WGS sequence"/>
</dbReference>
<evidence type="ECO:0000256" key="2">
    <source>
        <dbReference type="ARBA" id="ARBA00022676"/>
    </source>
</evidence>
<name>A0A366JEJ2_9GAMM</name>
<gene>
    <name evidence="8" type="ORF">DFP80_103187</name>
</gene>
<dbReference type="Pfam" id="PF14487">
    <property type="entry name" value="DarT"/>
    <property type="match status" value="1"/>
</dbReference>
<accession>A0A366JEJ2</accession>
<organism evidence="8 9">
    <name type="scientific">Marinomonas rhizomae</name>
    <dbReference type="NCBI Taxonomy" id="491948"/>
    <lineage>
        <taxon>Bacteria</taxon>
        <taxon>Pseudomonadati</taxon>
        <taxon>Pseudomonadota</taxon>
        <taxon>Gammaproteobacteria</taxon>
        <taxon>Oceanospirillales</taxon>
        <taxon>Oceanospirillaceae</taxon>
        <taxon>Marinomonas</taxon>
    </lineage>
</organism>
<feature type="binding site" evidence="6">
    <location>
        <begin position="7"/>
        <end position="9"/>
    </location>
    <ligand>
        <name>NAD(+)</name>
        <dbReference type="ChEBI" id="CHEBI:57540"/>
    </ligand>
</feature>
<evidence type="ECO:0000256" key="6">
    <source>
        <dbReference type="PROSITE-ProRule" id="PRU01362"/>
    </source>
</evidence>
<evidence type="ECO:0000256" key="1">
    <source>
        <dbReference type="ARBA" id="ARBA00022649"/>
    </source>
</evidence>
<protein>
    <submittedName>
        <fullName evidence="8">Uncharacterized protein DUF4433</fullName>
    </submittedName>
</protein>
<dbReference type="GO" id="GO:0016757">
    <property type="term" value="F:glycosyltransferase activity"/>
    <property type="evidence" value="ECO:0007669"/>
    <property type="project" value="UniProtKB-UniRule"/>
</dbReference>